<sequence length="268" mass="27277">MMFALGVLGVVCVCCLGLTSACGNVISNGIQDFQDQCDTAIGQDPAAPKPAAPDSADEPADTDEPVATSAPLTANPYAELVLDPNDDSISPYIRDCASAMKTAPHQQGMLRTVNTGIAADCAGQLALQQAGGASGSAGGAQAQADFARNVIYWASSAAVTGRCDPTVGAAAPEPSKRGCGALDPDQQPGAVVLPLGVKEQGYCGQRVAPAAVSAGDLVFWDYRAHGATRVGIAVDATQMVTVEPGGATPVRQLIPLDEQVRVKRVLSS</sequence>
<evidence type="ECO:0000313" key="4">
    <source>
        <dbReference type="Proteomes" id="UP000188836"/>
    </source>
</evidence>
<dbReference type="STRING" id="1538463.B0T36_03050"/>
<comment type="caution">
    <text evidence="3">The sequence shown here is derived from an EMBL/GenBank/DDBJ whole genome shotgun (WGS) entry which is preliminary data.</text>
</comment>
<feature type="compositionally biased region" description="Acidic residues" evidence="1">
    <location>
        <begin position="55"/>
        <end position="64"/>
    </location>
</feature>
<organism evidence="3 4">
    <name type="scientific">Nocardia donostiensis</name>
    <dbReference type="NCBI Taxonomy" id="1538463"/>
    <lineage>
        <taxon>Bacteria</taxon>
        <taxon>Bacillati</taxon>
        <taxon>Actinomycetota</taxon>
        <taxon>Actinomycetes</taxon>
        <taxon>Mycobacteriales</taxon>
        <taxon>Nocardiaceae</taxon>
        <taxon>Nocardia</taxon>
    </lineage>
</organism>
<dbReference type="AlphaFoldDB" id="A0A1V2TA15"/>
<name>A0A1V2TA15_9NOCA</name>
<protein>
    <recommendedName>
        <fullName evidence="5">NlpC/P60 domain-containing protein</fullName>
    </recommendedName>
</protein>
<proteinExistence type="predicted"/>
<feature type="region of interest" description="Disordered" evidence="1">
    <location>
        <begin position="41"/>
        <end position="70"/>
    </location>
</feature>
<gene>
    <name evidence="3" type="ORF">B0T46_23460</name>
</gene>
<evidence type="ECO:0000256" key="2">
    <source>
        <dbReference type="SAM" id="SignalP"/>
    </source>
</evidence>
<dbReference type="EMBL" id="MUMY01000026">
    <property type="protein sequence ID" value="ONM46344.1"/>
    <property type="molecule type" value="Genomic_DNA"/>
</dbReference>
<dbReference type="Gene3D" id="3.90.1720.10">
    <property type="entry name" value="endopeptidase domain like (from Nostoc punctiforme)"/>
    <property type="match status" value="1"/>
</dbReference>
<feature type="chain" id="PRO_5012821532" description="NlpC/P60 domain-containing protein" evidence="2">
    <location>
        <begin position="24"/>
        <end position="268"/>
    </location>
</feature>
<feature type="signal peptide" evidence="2">
    <location>
        <begin position="1"/>
        <end position="23"/>
    </location>
</feature>
<evidence type="ECO:0000313" key="3">
    <source>
        <dbReference type="EMBL" id="ONM46344.1"/>
    </source>
</evidence>
<keyword evidence="2" id="KW-0732">Signal</keyword>
<evidence type="ECO:0000256" key="1">
    <source>
        <dbReference type="SAM" id="MobiDB-lite"/>
    </source>
</evidence>
<keyword evidence="4" id="KW-1185">Reference proteome</keyword>
<reference evidence="3 4" key="1">
    <citation type="journal article" date="2016" name="Antonie Van Leeuwenhoek">
        <title>Nocardia donostiensis sp. nov., isolated from human respiratory specimens.</title>
        <authorList>
            <person name="Ercibengoa M."/>
            <person name="Bell M."/>
            <person name="Marimon J.M."/>
            <person name="Humrighouse B."/>
            <person name="Klenk H.P."/>
            <person name="Potter G."/>
            <person name="Perez-Trallero E."/>
        </authorList>
    </citation>
    <scope>NUCLEOTIDE SEQUENCE [LARGE SCALE GENOMIC DNA]</scope>
    <source>
        <strain evidence="3 4">X1655</strain>
    </source>
</reference>
<evidence type="ECO:0008006" key="5">
    <source>
        <dbReference type="Google" id="ProtNLM"/>
    </source>
</evidence>
<accession>A0A1V2TA15</accession>
<dbReference type="Proteomes" id="UP000188836">
    <property type="component" value="Unassembled WGS sequence"/>
</dbReference>